<dbReference type="EMBL" id="CR555308">
    <property type="protein sequence ID" value="CAI10597.1"/>
    <property type="molecule type" value="Genomic_DNA"/>
</dbReference>
<reference evidence="9 10" key="1">
    <citation type="journal article" date="2005" name="Arch. Microbiol.">
        <title>The genome sequence of an anaerobic aromatic-degrading denitrifying bacterium, strain EbN1.</title>
        <authorList>
            <person name="Rabus R."/>
            <person name="Kube M."/>
            <person name="Heider J."/>
            <person name="Beck A."/>
            <person name="Heitmann K."/>
            <person name="Widdel F."/>
            <person name="Reinhardt R."/>
        </authorList>
    </citation>
    <scope>NUCLEOTIDE SEQUENCE [LARGE SCALE GENOMIC DNA]</scope>
    <source>
        <strain evidence="9 10">EbN1</strain>
        <plasmid evidence="10">Plasmid pAzo2</plasmid>
    </source>
</reference>
<dbReference type="GO" id="GO:0106141">
    <property type="term" value="F:flavin prenyltransferase activity"/>
    <property type="evidence" value="ECO:0007669"/>
    <property type="project" value="UniProtKB-EC"/>
</dbReference>
<protein>
    <recommendedName>
        <fullName evidence="7">Flavin prenyltransferase UbiX</fullName>
        <ecNumber evidence="7">2.5.1.129</ecNumber>
    </recommendedName>
</protein>
<feature type="domain" description="Flavoprotein" evidence="8">
    <location>
        <begin position="7"/>
        <end position="178"/>
    </location>
</feature>
<keyword evidence="1 7" id="KW-0637">Prenyltransferase</keyword>
<dbReference type="HAMAP" id="MF_01984">
    <property type="entry name" value="ubiX_pad"/>
    <property type="match status" value="1"/>
</dbReference>
<keyword evidence="10" id="KW-1185">Reference proteome</keyword>
<feature type="binding site" evidence="7">
    <location>
        <begin position="15"/>
        <end position="17"/>
    </location>
    <ligand>
        <name>FMN</name>
        <dbReference type="ChEBI" id="CHEBI:58210"/>
    </ligand>
</feature>
<keyword evidence="2 7" id="KW-0285">Flavoprotein</keyword>
<keyword evidence="9" id="KW-0614">Plasmid</keyword>
<dbReference type="PANTHER" id="PTHR43374">
    <property type="entry name" value="FLAVIN PRENYLTRANSFERASE"/>
    <property type="match status" value="1"/>
</dbReference>
<proteinExistence type="inferred from homology"/>
<organism evidence="9 10">
    <name type="scientific">Aromatoleum aromaticum (strain DSM 19018 / LMG 30748 / EbN1)</name>
    <name type="common">Azoarcus sp. (strain EbN1)</name>
    <dbReference type="NCBI Taxonomy" id="76114"/>
    <lineage>
        <taxon>Bacteria</taxon>
        <taxon>Pseudomonadati</taxon>
        <taxon>Pseudomonadota</taxon>
        <taxon>Betaproteobacteria</taxon>
        <taxon>Rhodocyclales</taxon>
        <taxon>Rhodocyclaceae</taxon>
        <taxon>Aromatoleum</taxon>
    </lineage>
</organism>
<dbReference type="Gene3D" id="3.40.50.1950">
    <property type="entry name" value="Flavin prenyltransferase-like"/>
    <property type="match status" value="1"/>
</dbReference>
<feature type="binding site" evidence="7">
    <location>
        <position position="157"/>
    </location>
    <ligand>
        <name>dimethylallyl phosphate</name>
        <dbReference type="ChEBI" id="CHEBI:88052"/>
    </ligand>
</feature>
<dbReference type="SUPFAM" id="SSF52507">
    <property type="entry name" value="Homo-oligomeric flavin-containing Cys decarboxylases, HFCD"/>
    <property type="match status" value="1"/>
</dbReference>
<feature type="binding site" evidence="7">
    <location>
        <position position="41"/>
    </location>
    <ligand>
        <name>FMN</name>
        <dbReference type="ChEBI" id="CHEBI:58210"/>
    </ligand>
</feature>
<evidence type="ECO:0000313" key="9">
    <source>
        <dbReference type="EMBL" id="CAI10597.1"/>
    </source>
</evidence>
<sequence>MSEGHMKRLIVGITGATGVVFGVRLLEALQGTDVETHLVLSKWAIQTIEHETPYTAKQVRALAAVDHVEGNMGASISSGSFMTEGMVIAPCSMRSLAAIAHGTGDHLVHRAADVILKERRRLVLVTREMPLSDIHLENMLKLSKMGVTIMPPMPAFYNHPQTVDDIVDHVVARILDQFGLPAEFARRWEGEMRNRKVANLQPQK</sequence>
<accession>Q5NWG7</accession>
<feature type="binding site" evidence="7">
    <location>
        <position position="127"/>
    </location>
    <ligand>
        <name>FMN</name>
        <dbReference type="ChEBI" id="CHEBI:58210"/>
    </ligand>
</feature>
<evidence type="ECO:0000256" key="2">
    <source>
        <dbReference type="ARBA" id="ARBA00022630"/>
    </source>
</evidence>
<dbReference type="GO" id="GO:0016831">
    <property type="term" value="F:carboxy-lyase activity"/>
    <property type="evidence" value="ECO:0007669"/>
    <property type="project" value="TreeGrafter"/>
</dbReference>
<dbReference type="NCBIfam" id="NF004685">
    <property type="entry name" value="PRK06029.1"/>
    <property type="match status" value="1"/>
</dbReference>
<feature type="binding site" evidence="7">
    <location>
        <begin position="92"/>
        <end position="95"/>
    </location>
    <ligand>
        <name>FMN</name>
        <dbReference type="ChEBI" id="CHEBI:58210"/>
    </ligand>
</feature>
<dbReference type="Pfam" id="PF02441">
    <property type="entry name" value="Flavoprotein"/>
    <property type="match status" value="1"/>
</dbReference>
<evidence type="ECO:0000259" key="8">
    <source>
        <dbReference type="Pfam" id="PF02441"/>
    </source>
</evidence>
<geneLocation type="plasmid" evidence="10">
    <name>pAzo2</name>
</geneLocation>
<dbReference type="InterPro" id="IPR036551">
    <property type="entry name" value="Flavin_trans-like"/>
</dbReference>
<name>Q5NWG7_AROAE</name>
<dbReference type="InterPro" id="IPR003382">
    <property type="entry name" value="Flavoprotein"/>
</dbReference>
<evidence type="ECO:0000256" key="5">
    <source>
        <dbReference type="ARBA" id="ARBA00050612"/>
    </source>
</evidence>
<dbReference type="FunFam" id="3.40.50.1950:FF:000001">
    <property type="entry name" value="Flavin prenyltransferase UbiX"/>
    <property type="match status" value="1"/>
</dbReference>
<comment type="similarity">
    <text evidence="6 7">Belongs to the UbiX/PAD1 family.</text>
</comment>
<comment type="function">
    <text evidence="7">Flavin prenyltransferase that catalyzes the synthesis of the prenylated FMN cofactor (prenyl-FMN) for 4-hydroxy-3-polyprenylbenzoic acid decarboxylase UbiD. The prenyltransferase is metal-independent and links a dimethylallyl moiety from dimethylallyl monophosphate (DMAP) to the flavin N5 and C6 atoms of FMN.</text>
</comment>
<keyword evidence="4 7" id="KW-0808">Transferase</keyword>
<dbReference type="NCBIfam" id="TIGR00421">
    <property type="entry name" value="ubiX_pad"/>
    <property type="match status" value="1"/>
</dbReference>
<dbReference type="EC" id="2.5.1.129" evidence="7"/>
<dbReference type="PANTHER" id="PTHR43374:SF1">
    <property type="entry name" value="FLAVIN PRENYLTRANSFERASE PAD1, MITOCHONDRIAL"/>
    <property type="match status" value="1"/>
</dbReference>
<dbReference type="eggNOG" id="COG0163">
    <property type="taxonomic scope" value="Bacteria"/>
</dbReference>
<feature type="binding site" evidence="7">
    <location>
        <position position="173"/>
    </location>
    <ligand>
        <name>dimethylallyl phosphate</name>
        <dbReference type="ChEBI" id="CHEBI:88052"/>
    </ligand>
</feature>
<dbReference type="Proteomes" id="UP000006552">
    <property type="component" value="Plasmid 2"/>
</dbReference>
<evidence type="ECO:0000256" key="6">
    <source>
        <dbReference type="ARBA" id="ARBA00060793"/>
    </source>
</evidence>
<dbReference type="KEGG" id="eba:p2A138"/>
<dbReference type="HOGENOM" id="CLU_074522_0_1_4"/>
<keyword evidence="3 7" id="KW-0288">FMN</keyword>
<dbReference type="AlphaFoldDB" id="Q5NWG7"/>
<dbReference type="InterPro" id="IPR004507">
    <property type="entry name" value="UbiX-like"/>
</dbReference>
<evidence type="ECO:0000313" key="10">
    <source>
        <dbReference type="Proteomes" id="UP000006552"/>
    </source>
</evidence>
<comment type="caution">
    <text evidence="7">Lacks conserved residue(s) required for the propagation of feature annotation.</text>
</comment>
<evidence type="ECO:0000256" key="3">
    <source>
        <dbReference type="ARBA" id="ARBA00022643"/>
    </source>
</evidence>
<evidence type="ECO:0000256" key="7">
    <source>
        <dbReference type="HAMAP-Rule" id="MF_01984"/>
    </source>
</evidence>
<evidence type="ECO:0000256" key="4">
    <source>
        <dbReference type="ARBA" id="ARBA00022679"/>
    </source>
</evidence>
<evidence type="ECO:0000256" key="1">
    <source>
        <dbReference type="ARBA" id="ARBA00022602"/>
    </source>
</evidence>
<comment type="catalytic activity">
    <reaction evidence="5 7">
        <text>dimethylallyl phosphate + FMNH2 = prenylated FMNH2 + phosphate</text>
        <dbReference type="Rhea" id="RHEA:37743"/>
        <dbReference type="ChEBI" id="CHEBI:43474"/>
        <dbReference type="ChEBI" id="CHEBI:57618"/>
        <dbReference type="ChEBI" id="CHEBI:87467"/>
        <dbReference type="ChEBI" id="CHEBI:88052"/>
        <dbReference type="EC" id="2.5.1.129"/>
    </reaction>
</comment>
<gene>
    <name evidence="9" type="primary">ubiX_R</name>
    <name evidence="7" type="synonym">ubiX</name>
    <name evidence="9" type="ORF">p2A138</name>
</gene>